<proteinExistence type="predicted"/>
<keyword evidence="8" id="KW-1185">Reference proteome</keyword>
<dbReference type="InterPro" id="IPR027417">
    <property type="entry name" value="P-loop_NTPase"/>
</dbReference>
<reference evidence="6 8" key="1">
    <citation type="submission" date="2008-03" db="EMBL/GenBank/DDBJ databases">
        <title>Annotation of Ixodes scapularis.</title>
        <authorList>
            <consortium name="Ixodes scapularis Genome Project Consortium"/>
            <person name="Caler E."/>
            <person name="Hannick L.I."/>
            <person name="Bidwell S."/>
            <person name="Joardar V."/>
            <person name="Thiagarajan M."/>
            <person name="Amedeo P."/>
            <person name="Galinsky K.J."/>
            <person name="Schobel S."/>
            <person name="Inman J."/>
            <person name="Hostetler J."/>
            <person name="Miller J."/>
            <person name="Hammond M."/>
            <person name="Megy K."/>
            <person name="Lawson D."/>
            <person name="Kodira C."/>
            <person name="Sutton G."/>
            <person name="Meyer J."/>
            <person name="Hill C.A."/>
            <person name="Birren B."/>
            <person name="Nene V."/>
            <person name="Collins F."/>
            <person name="Alarcon-Chaidez F."/>
            <person name="Wikel S."/>
            <person name="Strausberg R."/>
        </authorList>
    </citation>
    <scope>NUCLEOTIDE SEQUENCE [LARGE SCALE GENOMIC DNA]</scope>
    <source>
        <strain evidence="8">Wikel</strain>
        <strain evidence="6">Wikel colony</strain>
    </source>
</reference>
<comment type="subcellular location">
    <subcellularLocation>
        <location evidence="1">Vacuole membrane</location>
        <topology evidence="1">Multi-pass membrane protein</topology>
    </subcellularLocation>
</comment>
<dbReference type="EC" id="3.6.3.44" evidence="6"/>
<evidence type="ECO:0000313" key="7">
    <source>
        <dbReference type="EnsemblMetazoa" id="ISCW003998-PA"/>
    </source>
</evidence>
<evidence type="ECO:0000256" key="1">
    <source>
        <dbReference type="ARBA" id="ARBA00004128"/>
    </source>
</evidence>
<dbReference type="GO" id="GO:0005524">
    <property type="term" value="F:ATP binding"/>
    <property type="evidence" value="ECO:0007669"/>
    <property type="project" value="UniProtKB-KW"/>
</dbReference>
<evidence type="ECO:0000259" key="5">
    <source>
        <dbReference type="PROSITE" id="PS50893"/>
    </source>
</evidence>
<dbReference type="InterPro" id="IPR003439">
    <property type="entry name" value="ABC_transporter-like_ATP-bd"/>
</dbReference>
<feature type="domain" description="ABC transporter" evidence="5">
    <location>
        <begin position="2"/>
        <end position="179"/>
    </location>
</feature>
<keyword evidence="6" id="KW-0378">Hydrolase</keyword>
<dbReference type="PROSITE" id="PS00211">
    <property type="entry name" value="ABC_TRANSPORTER_1"/>
    <property type="match status" value="1"/>
</dbReference>
<dbReference type="InterPro" id="IPR017871">
    <property type="entry name" value="ABC_transporter-like_CS"/>
</dbReference>
<keyword evidence="4" id="KW-0067">ATP-binding</keyword>
<dbReference type="Pfam" id="PF00005">
    <property type="entry name" value="ABC_tran"/>
    <property type="match status" value="1"/>
</dbReference>
<dbReference type="EMBL" id="DS728514">
    <property type="protein sequence ID" value="EEC06866.1"/>
    <property type="molecule type" value="Genomic_DNA"/>
</dbReference>
<dbReference type="PANTHER" id="PTHR24223">
    <property type="entry name" value="ATP-BINDING CASSETTE SUB-FAMILY C"/>
    <property type="match status" value="1"/>
</dbReference>
<accession>B7PJU4</accession>
<dbReference type="FunFam" id="3.40.50.300:FF:002576">
    <property type="entry name" value="ABC transporter, putative"/>
    <property type="match status" value="1"/>
</dbReference>
<dbReference type="InterPro" id="IPR003593">
    <property type="entry name" value="AAA+_ATPase"/>
</dbReference>
<feature type="non-terminal residue" evidence="6">
    <location>
        <position position="179"/>
    </location>
</feature>
<feature type="non-terminal residue" evidence="6">
    <location>
        <position position="1"/>
    </location>
</feature>
<dbReference type="SUPFAM" id="SSF52540">
    <property type="entry name" value="P-loop containing nucleoside triphosphate hydrolases"/>
    <property type="match status" value="1"/>
</dbReference>
<dbReference type="PROSITE" id="PS50893">
    <property type="entry name" value="ABC_TRANSPORTER_2"/>
    <property type="match status" value="1"/>
</dbReference>
<protein>
    <submittedName>
        <fullName evidence="6 7">ABC transporter, putative</fullName>
        <ecNumber evidence="6">3.6.3.44</ecNumber>
    </submittedName>
</protein>
<dbReference type="VEuPathDB" id="VectorBase:ISCP_015039"/>
<dbReference type="InterPro" id="IPR050173">
    <property type="entry name" value="ABC_transporter_C-like"/>
</dbReference>
<dbReference type="Proteomes" id="UP000001555">
    <property type="component" value="Unassembled WGS sequence"/>
</dbReference>
<keyword evidence="2" id="KW-0677">Repeat</keyword>
<evidence type="ECO:0000313" key="6">
    <source>
        <dbReference type="EMBL" id="EEC06866.1"/>
    </source>
</evidence>
<dbReference type="EMBL" id="ABJB010060287">
    <property type="status" value="NOT_ANNOTATED_CDS"/>
    <property type="molecule type" value="Genomic_DNA"/>
</dbReference>
<evidence type="ECO:0000313" key="8">
    <source>
        <dbReference type="Proteomes" id="UP000001555"/>
    </source>
</evidence>
<dbReference type="PaxDb" id="6945-B7PJU4"/>
<dbReference type="GO" id="GO:0005774">
    <property type="term" value="C:vacuolar membrane"/>
    <property type="evidence" value="ECO:0007669"/>
    <property type="project" value="UniProtKB-SubCell"/>
</dbReference>
<dbReference type="VEuPathDB" id="VectorBase:ISCW003998"/>
<keyword evidence="3" id="KW-0547">Nucleotide-binding</keyword>
<dbReference type="HOGENOM" id="CLU_000604_28_0_1"/>
<dbReference type="AlphaFoldDB" id="B7PJU4"/>
<dbReference type="GO" id="GO:0016887">
    <property type="term" value="F:ATP hydrolysis activity"/>
    <property type="evidence" value="ECO:0007669"/>
    <property type="project" value="InterPro"/>
</dbReference>
<gene>
    <name evidence="6" type="ORF">IscW_ISCW003998</name>
</gene>
<name>B7PJU4_IXOSC</name>
<dbReference type="CDD" id="cd03250">
    <property type="entry name" value="ABCC_MRP_domain1"/>
    <property type="match status" value="1"/>
</dbReference>
<evidence type="ECO:0000256" key="2">
    <source>
        <dbReference type="ARBA" id="ARBA00022737"/>
    </source>
</evidence>
<dbReference type="SMART" id="SM00382">
    <property type="entry name" value="AAA"/>
    <property type="match status" value="1"/>
</dbReference>
<dbReference type="Gene3D" id="3.40.50.300">
    <property type="entry name" value="P-loop containing nucleotide triphosphate hydrolases"/>
    <property type="match status" value="1"/>
</dbReference>
<dbReference type="EnsemblMetazoa" id="ISCW003998-RA">
    <property type="protein sequence ID" value="ISCW003998-PA"/>
    <property type="gene ID" value="ISCW003998"/>
</dbReference>
<evidence type="ECO:0000256" key="3">
    <source>
        <dbReference type="ARBA" id="ARBA00022741"/>
    </source>
</evidence>
<dbReference type="OrthoDB" id="10065830at2759"/>
<evidence type="ECO:0000256" key="4">
    <source>
        <dbReference type="ARBA" id="ARBA00022840"/>
    </source>
</evidence>
<dbReference type="STRING" id="6945.B7PJU4"/>
<reference evidence="7" key="2">
    <citation type="submission" date="2020-05" db="UniProtKB">
        <authorList>
            <consortium name="EnsemblMetazoa"/>
        </authorList>
    </citation>
    <scope>IDENTIFICATION</scope>
    <source>
        <strain evidence="7">wikel</strain>
    </source>
</reference>
<organism>
    <name type="scientific">Ixodes scapularis</name>
    <name type="common">Black-legged tick</name>
    <name type="synonym">Deer tick</name>
    <dbReference type="NCBI Taxonomy" id="6945"/>
    <lineage>
        <taxon>Eukaryota</taxon>
        <taxon>Metazoa</taxon>
        <taxon>Ecdysozoa</taxon>
        <taxon>Arthropoda</taxon>
        <taxon>Chelicerata</taxon>
        <taxon>Arachnida</taxon>
        <taxon>Acari</taxon>
        <taxon>Parasitiformes</taxon>
        <taxon>Ixodida</taxon>
        <taxon>Ixodoidea</taxon>
        <taxon>Ixodidae</taxon>
        <taxon>Ixodinae</taxon>
        <taxon>Ixodes</taxon>
    </lineage>
</organism>
<dbReference type="PANTHER" id="PTHR24223:SF443">
    <property type="entry name" value="MULTIDRUG-RESISTANCE LIKE PROTEIN 1, ISOFORM I"/>
    <property type="match status" value="1"/>
</dbReference>
<sequence length="179" mass="19564">TIVMENCSFGWTNHQKNSTLTSISLHLAPRSLVGVSGSIGTGKSALLAAILGDMHCMKGDVKITGRIAYTPQVADIFNMTIRDNIVFGSRFDDIRYAQVLNACELIQDMRTLPAGDMTHVSERGETLSGGQKQRIALARAAYSRSDIYLLDDPFSALDSKVAENVFEKVLGEKGILRQK</sequence>
<dbReference type="VEuPathDB" id="VectorBase:ISCI003998"/>